<dbReference type="SUPFAM" id="SSF81891">
    <property type="entry name" value="Poly A polymerase C-terminal region-like"/>
    <property type="match status" value="1"/>
</dbReference>
<dbReference type="Pfam" id="PF01743">
    <property type="entry name" value="PolyA_pol"/>
    <property type="match status" value="1"/>
</dbReference>
<dbReference type="InterPro" id="IPR002646">
    <property type="entry name" value="PolA_pol_head_dom"/>
</dbReference>
<proteinExistence type="inferred from homology"/>
<dbReference type="GO" id="GO:0003723">
    <property type="term" value="F:RNA binding"/>
    <property type="evidence" value="ECO:0007669"/>
    <property type="project" value="UniProtKB-KW"/>
</dbReference>
<dbReference type="GO" id="GO:0052927">
    <property type="term" value="F:CC tRNA cytidylyltransferase activity"/>
    <property type="evidence" value="ECO:0007669"/>
    <property type="project" value="TreeGrafter"/>
</dbReference>
<evidence type="ECO:0000256" key="2">
    <source>
        <dbReference type="ARBA" id="ARBA00022679"/>
    </source>
</evidence>
<dbReference type="InterPro" id="IPR043519">
    <property type="entry name" value="NT_sf"/>
</dbReference>
<evidence type="ECO:0000256" key="1">
    <source>
        <dbReference type="ARBA" id="ARBA00007265"/>
    </source>
</evidence>
<gene>
    <name evidence="6" type="ORF">WJX81_001018</name>
</gene>
<evidence type="ECO:0000256" key="3">
    <source>
        <dbReference type="ARBA" id="ARBA00022884"/>
    </source>
</evidence>
<dbReference type="GO" id="GO:0005739">
    <property type="term" value="C:mitochondrion"/>
    <property type="evidence" value="ECO:0007669"/>
    <property type="project" value="UniProtKB-ARBA"/>
</dbReference>
<dbReference type="CDD" id="cd05398">
    <property type="entry name" value="NT_ClassII-CCAase"/>
    <property type="match status" value="1"/>
</dbReference>
<sequence length="222" mass="24218">MAPAAPREVQLTEQEKELFTVLKAVVAHSSPTTVLRCAGGWVRDKLLGKDSHDIDIALSDKKGAEFAEDINAYLASQAQTALKVAVILSNPDQSKHLETARMKLAGLEIDLVNLRSESYADSRIPTMEVGTPKEDALRRDFTINSLFYRIDSGEVEDFTERGLADLAAQVIRTPLPAAETFTDDPLRVLRAVRFGARFGFSLDAGIEEAASSARILAHPSPL</sequence>
<dbReference type="FunFam" id="3.30.460.10:FF:000019">
    <property type="entry name" value="tRNA nucleotidyltransferase cca2"/>
    <property type="match status" value="1"/>
</dbReference>
<feature type="domain" description="Poly A polymerase head" evidence="5">
    <location>
        <begin position="36"/>
        <end position="172"/>
    </location>
</feature>
<keyword evidence="2 4" id="KW-0808">Transferase</keyword>
<dbReference type="PANTHER" id="PTHR13734:SF5">
    <property type="entry name" value="CCA TRNA NUCLEOTIDYLTRANSFERASE, MITOCHONDRIAL"/>
    <property type="match status" value="1"/>
</dbReference>
<keyword evidence="7" id="KW-1185">Reference proteome</keyword>
<dbReference type="GO" id="GO:0052929">
    <property type="term" value="F:ATP:3'-cytidine-cytidine-tRNA adenylyltransferase activity"/>
    <property type="evidence" value="ECO:0007669"/>
    <property type="project" value="TreeGrafter"/>
</dbReference>
<accession>A0AAW1RM45</accession>
<protein>
    <recommendedName>
        <fullName evidence="5">Poly A polymerase head domain-containing protein</fullName>
    </recommendedName>
</protein>
<dbReference type="SUPFAM" id="SSF81301">
    <property type="entry name" value="Nucleotidyltransferase"/>
    <property type="match status" value="1"/>
</dbReference>
<dbReference type="PANTHER" id="PTHR13734">
    <property type="entry name" value="TRNA-NUCLEOTIDYLTRANSFERASE"/>
    <property type="match status" value="1"/>
</dbReference>
<name>A0AAW1RM45_9CHLO</name>
<dbReference type="EMBL" id="JALJOU010000031">
    <property type="protein sequence ID" value="KAK9834819.1"/>
    <property type="molecule type" value="Genomic_DNA"/>
</dbReference>
<dbReference type="AlphaFoldDB" id="A0AAW1RM45"/>
<evidence type="ECO:0000313" key="7">
    <source>
        <dbReference type="Proteomes" id="UP001445335"/>
    </source>
</evidence>
<dbReference type="GO" id="GO:0001680">
    <property type="term" value="P:tRNA 3'-terminal CCA addition"/>
    <property type="evidence" value="ECO:0007669"/>
    <property type="project" value="TreeGrafter"/>
</dbReference>
<evidence type="ECO:0000313" key="6">
    <source>
        <dbReference type="EMBL" id="KAK9834819.1"/>
    </source>
</evidence>
<dbReference type="Proteomes" id="UP001445335">
    <property type="component" value="Unassembled WGS sequence"/>
</dbReference>
<keyword evidence="3 4" id="KW-0694">RNA-binding</keyword>
<comment type="caution">
    <text evidence="6">The sequence shown here is derived from an EMBL/GenBank/DDBJ whole genome shotgun (WGS) entry which is preliminary data.</text>
</comment>
<evidence type="ECO:0000259" key="5">
    <source>
        <dbReference type="Pfam" id="PF01743"/>
    </source>
</evidence>
<dbReference type="Gene3D" id="1.10.3090.10">
    <property type="entry name" value="cca-adding enzyme, domain 2"/>
    <property type="match status" value="1"/>
</dbReference>
<comment type="similarity">
    <text evidence="1 4">Belongs to the tRNA nucleotidyltransferase/poly(A) polymerase family.</text>
</comment>
<organism evidence="6 7">
    <name type="scientific">Elliptochloris bilobata</name>
    <dbReference type="NCBI Taxonomy" id="381761"/>
    <lineage>
        <taxon>Eukaryota</taxon>
        <taxon>Viridiplantae</taxon>
        <taxon>Chlorophyta</taxon>
        <taxon>core chlorophytes</taxon>
        <taxon>Trebouxiophyceae</taxon>
        <taxon>Trebouxiophyceae incertae sedis</taxon>
        <taxon>Elliptochloris clade</taxon>
        <taxon>Elliptochloris</taxon>
    </lineage>
</organism>
<dbReference type="Gene3D" id="3.30.460.10">
    <property type="entry name" value="Beta Polymerase, domain 2"/>
    <property type="match status" value="1"/>
</dbReference>
<evidence type="ECO:0000256" key="4">
    <source>
        <dbReference type="RuleBase" id="RU003953"/>
    </source>
</evidence>
<reference evidence="6 7" key="1">
    <citation type="journal article" date="2024" name="Nat. Commun.">
        <title>Phylogenomics reveals the evolutionary origins of lichenization in chlorophyte algae.</title>
        <authorList>
            <person name="Puginier C."/>
            <person name="Libourel C."/>
            <person name="Otte J."/>
            <person name="Skaloud P."/>
            <person name="Haon M."/>
            <person name="Grisel S."/>
            <person name="Petersen M."/>
            <person name="Berrin J.G."/>
            <person name="Delaux P.M."/>
            <person name="Dal Grande F."/>
            <person name="Keller J."/>
        </authorList>
    </citation>
    <scope>NUCLEOTIDE SEQUENCE [LARGE SCALE GENOMIC DNA]</scope>
    <source>
        <strain evidence="6 7">SAG 245.80</strain>
    </source>
</reference>